<comment type="subcellular location">
    <subcellularLocation>
        <location evidence="1">Membrane</location>
        <topology evidence="1">Multi-pass membrane protein</topology>
    </subcellularLocation>
</comment>
<evidence type="ECO:0000256" key="4">
    <source>
        <dbReference type="ARBA" id="ARBA00023136"/>
    </source>
</evidence>
<dbReference type="Proteomes" id="UP000018542">
    <property type="component" value="Chromosome"/>
</dbReference>
<feature type="domain" description="NfeD-like C-terminal" evidence="6">
    <location>
        <begin position="113"/>
        <end position="160"/>
    </location>
</feature>
<sequence>MRLWETRGTHSMPAFIDLFLGFGLWNWFIAGLVLMALEAVIPGVQFLWFGLSAIVVGLILTLLTWAGVGEAMTLPWQLVLFATVSVATVFAVRFFSDHQTVDRADLTLNQRAAQYIGRVVVVEEEIRGGRGRVRVGDTLWAAAGADTPQGTRVRIAGGRGHRPGRRARLTRVPANSALCQSP</sequence>
<organism evidence="7 8">
    <name type="scientific">Hyphomicrobium nitrativorans NL23</name>
    <dbReference type="NCBI Taxonomy" id="1029756"/>
    <lineage>
        <taxon>Bacteria</taxon>
        <taxon>Pseudomonadati</taxon>
        <taxon>Pseudomonadota</taxon>
        <taxon>Alphaproteobacteria</taxon>
        <taxon>Hyphomicrobiales</taxon>
        <taxon>Hyphomicrobiaceae</taxon>
        <taxon>Hyphomicrobium</taxon>
    </lineage>
</organism>
<evidence type="ECO:0000256" key="2">
    <source>
        <dbReference type="ARBA" id="ARBA00022692"/>
    </source>
</evidence>
<proteinExistence type="predicted"/>
<dbReference type="AlphaFoldDB" id="V5SFD2"/>
<dbReference type="PANTHER" id="PTHR33507:SF3">
    <property type="entry name" value="INNER MEMBRANE PROTEIN YBBJ"/>
    <property type="match status" value="1"/>
</dbReference>
<feature type="transmembrane region" description="Helical" evidence="5">
    <location>
        <begin position="12"/>
        <end position="34"/>
    </location>
</feature>
<dbReference type="InterPro" id="IPR002810">
    <property type="entry name" value="NfeD-like_C"/>
</dbReference>
<dbReference type="InterPro" id="IPR052165">
    <property type="entry name" value="Membrane_assoc_protease"/>
</dbReference>
<dbReference type="PANTHER" id="PTHR33507">
    <property type="entry name" value="INNER MEMBRANE PROTEIN YBBJ"/>
    <property type="match status" value="1"/>
</dbReference>
<dbReference type="HOGENOM" id="CLU_116732_4_3_5"/>
<dbReference type="EMBL" id="CP006912">
    <property type="protein sequence ID" value="AHB49228.1"/>
    <property type="molecule type" value="Genomic_DNA"/>
</dbReference>
<evidence type="ECO:0000313" key="8">
    <source>
        <dbReference type="Proteomes" id="UP000018542"/>
    </source>
</evidence>
<dbReference type="InterPro" id="IPR012340">
    <property type="entry name" value="NA-bd_OB-fold"/>
</dbReference>
<name>V5SFD2_9HYPH</name>
<keyword evidence="8" id="KW-1185">Reference proteome</keyword>
<evidence type="ECO:0000313" key="7">
    <source>
        <dbReference type="EMBL" id="AHB49228.1"/>
    </source>
</evidence>
<feature type="transmembrane region" description="Helical" evidence="5">
    <location>
        <begin position="46"/>
        <end position="68"/>
    </location>
</feature>
<feature type="transmembrane region" description="Helical" evidence="5">
    <location>
        <begin position="74"/>
        <end position="95"/>
    </location>
</feature>
<keyword evidence="4 5" id="KW-0472">Membrane</keyword>
<dbReference type="Pfam" id="PF01957">
    <property type="entry name" value="NfeD"/>
    <property type="match status" value="1"/>
</dbReference>
<dbReference type="Gene3D" id="2.40.50.140">
    <property type="entry name" value="Nucleic acid-binding proteins"/>
    <property type="match status" value="1"/>
</dbReference>
<evidence type="ECO:0000256" key="3">
    <source>
        <dbReference type="ARBA" id="ARBA00022989"/>
    </source>
</evidence>
<keyword evidence="2 5" id="KW-0812">Transmembrane</keyword>
<dbReference type="GO" id="GO:0005886">
    <property type="term" value="C:plasma membrane"/>
    <property type="evidence" value="ECO:0007669"/>
    <property type="project" value="TreeGrafter"/>
</dbReference>
<dbReference type="STRING" id="1029756.W911_13705"/>
<keyword evidence="3 5" id="KW-1133">Transmembrane helix</keyword>
<dbReference type="KEGG" id="hni:W911_13705"/>
<evidence type="ECO:0000256" key="1">
    <source>
        <dbReference type="ARBA" id="ARBA00004141"/>
    </source>
</evidence>
<evidence type="ECO:0000256" key="5">
    <source>
        <dbReference type="SAM" id="Phobius"/>
    </source>
</evidence>
<reference evidence="7 8" key="1">
    <citation type="journal article" date="2014" name="Genome Announc.">
        <title>Complete Genome Sequence of Hyphomicrobium nitrativorans Strain NL23, a Denitrifying Bacterium Isolated from Biofilm of a Methanol-Fed Denitrification System Treating Seawater at the Montreal Biodome.</title>
        <authorList>
            <person name="Martineau C."/>
            <person name="Villeneuve C."/>
            <person name="Mauffrey F."/>
            <person name="Villemur R."/>
        </authorList>
    </citation>
    <scope>NUCLEOTIDE SEQUENCE [LARGE SCALE GENOMIC DNA]</scope>
    <source>
        <strain evidence="7">NL23</strain>
    </source>
</reference>
<accession>V5SFD2</accession>
<protein>
    <submittedName>
        <fullName evidence="7">Membrane protein</fullName>
    </submittedName>
</protein>
<evidence type="ECO:0000259" key="6">
    <source>
        <dbReference type="Pfam" id="PF01957"/>
    </source>
</evidence>
<dbReference type="PATRIC" id="fig|1029756.8.peg.2854"/>
<gene>
    <name evidence="7" type="ORF">W911_13705</name>
</gene>